<feature type="region of interest" description="Disordered" evidence="1">
    <location>
        <begin position="105"/>
        <end position="124"/>
    </location>
</feature>
<protein>
    <recommendedName>
        <fullName evidence="4">Plasmid replication/partition related protein</fullName>
    </recommendedName>
</protein>
<dbReference type="Gene3D" id="1.10.10.2830">
    <property type="match status" value="1"/>
</dbReference>
<dbReference type="SUPFAM" id="SSF109709">
    <property type="entry name" value="KorB DNA-binding domain-like"/>
    <property type="match status" value="1"/>
</dbReference>
<evidence type="ECO:0000256" key="1">
    <source>
        <dbReference type="SAM" id="MobiDB-lite"/>
    </source>
</evidence>
<proteinExistence type="predicted"/>
<feature type="region of interest" description="Disordered" evidence="1">
    <location>
        <begin position="198"/>
        <end position="245"/>
    </location>
</feature>
<evidence type="ECO:0000313" key="2">
    <source>
        <dbReference type="EMBL" id="SIQ98766.1"/>
    </source>
</evidence>
<evidence type="ECO:0000313" key="3">
    <source>
        <dbReference type="Proteomes" id="UP000185841"/>
    </source>
</evidence>
<sequence>MTCPRLQYHELSTLFPLINGEDFALMAKDMEANGQREPIVLFEGKILDGRNRYRICRELEIEPITVQYEGDDPLGLVLSLNMHRRQLTVAQRAIVAAELVRRKREQESNRGAESEVEAPSTLPGVDETAKALGISPRSVSAALRVFKDGAEELCEAVKRGEIRVSAAEQLTKLDLNEQRALCERGPRAIAKAARELRMTSKPAGGTSPISQTKAVENEPLVPQQTQTNQEESSALAESPQPARKPTAQRMFELTEEGLYEGYDPESVAEEILSDLEDGLDTQALLFAAEVALKLKERLALRQHRR</sequence>
<evidence type="ECO:0008006" key="4">
    <source>
        <dbReference type="Google" id="ProtNLM"/>
    </source>
</evidence>
<gene>
    <name evidence="2" type="ORF">SAMN05878282_11228</name>
</gene>
<reference evidence="2 3" key="1">
    <citation type="submission" date="2017-01" db="EMBL/GenBank/DDBJ databases">
        <authorList>
            <person name="Mah S.A."/>
            <person name="Swanson W.J."/>
            <person name="Moy G.W."/>
            <person name="Vacquier V.D."/>
        </authorList>
    </citation>
    <scope>NUCLEOTIDE SEQUENCE [LARGE SCALE GENOMIC DNA]</scope>
    <source>
        <strain evidence="2 3">RU36E</strain>
    </source>
</reference>
<organism evidence="2 3">
    <name type="scientific">Aquipseudomonas alcaligenes</name>
    <name type="common">Pseudomonas alcaligenes</name>
    <dbReference type="NCBI Taxonomy" id="43263"/>
    <lineage>
        <taxon>Bacteria</taxon>
        <taxon>Pseudomonadati</taxon>
        <taxon>Pseudomonadota</taxon>
        <taxon>Gammaproteobacteria</taxon>
        <taxon>Pseudomonadales</taxon>
        <taxon>Pseudomonadaceae</taxon>
        <taxon>Aquipseudomonas</taxon>
    </lineage>
</organism>
<accession>A0A1N6X8W3</accession>
<dbReference type="RefSeq" id="WP_076429247.1">
    <property type="nucleotide sequence ID" value="NZ_FTMP01000012.1"/>
</dbReference>
<dbReference type="Proteomes" id="UP000185841">
    <property type="component" value="Unassembled WGS sequence"/>
</dbReference>
<dbReference type="SUPFAM" id="SSF110849">
    <property type="entry name" value="ParB/Sulfiredoxin"/>
    <property type="match status" value="1"/>
</dbReference>
<dbReference type="InterPro" id="IPR036086">
    <property type="entry name" value="ParB/Sulfiredoxin_sf"/>
</dbReference>
<dbReference type="AlphaFoldDB" id="A0A1N6X8W3"/>
<name>A0A1N6X8W3_AQUAC</name>
<feature type="compositionally biased region" description="Polar residues" evidence="1">
    <location>
        <begin position="222"/>
        <end position="232"/>
    </location>
</feature>
<dbReference type="EMBL" id="FTMP01000012">
    <property type="protein sequence ID" value="SIQ98766.1"/>
    <property type="molecule type" value="Genomic_DNA"/>
</dbReference>